<dbReference type="EMBL" id="WSZM01000184">
    <property type="protein sequence ID" value="KAF4039008.1"/>
    <property type="molecule type" value="Genomic_DNA"/>
</dbReference>
<comment type="function">
    <text evidence="5">Effector that suppresses plant defense responses during pathogen infection.</text>
</comment>
<dbReference type="GO" id="GO:0005576">
    <property type="term" value="C:extracellular region"/>
    <property type="evidence" value="ECO:0007669"/>
    <property type="project" value="UniProtKB-SubCell"/>
</dbReference>
<organism evidence="6 8">
    <name type="scientific">Phytophthora infestans</name>
    <name type="common">Potato late blight agent</name>
    <name type="synonym">Botrytis infestans</name>
    <dbReference type="NCBI Taxonomy" id="4787"/>
    <lineage>
        <taxon>Eukaryota</taxon>
        <taxon>Sar</taxon>
        <taxon>Stramenopiles</taxon>
        <taxon>Oomycota</taxon>
        <taxon>Peronosporomycetes</taxon>
        <taxon>Peronosporales</taxon>
        <taxon>Peronosporaceae</taxon>
        <taxon>Phytophthora</taxon>
    </lineage>
</organism>
<comment type="subcellular location">
    <subcellularLocation>
        <location evidence="1 5">Secreted</location>
    </subcellularLocation>
</comment>
<evidence type="ECO:0000256" key="5">
    <source>
        <dbReference type="RuleBase" id="RU367124"/>
    </source>
</evidence>
<evidence type="ECO:0000256" key="3">
    <source>
        <dbReference type="ARBA" id="ARBA00022525"/>
    </source>
</evidence>
<evidence type="ECO:0000313" key="7">
    <source>
        <dbReference type="EMBL" id="KAF4142053.1"/>
    </source>
</evidence>
<feature type="signal peptide" evidence="5">
    <location>
        <begin position="1"/>
        <end position="18"/>
    </location>
</feature>
<reference evidence="6" key="1">
    <citation type="submission" date="2020-04" db="EMBL/GenBank/DDBJ databases">
        <title>Hybrid Assembly of Korean Phytophthora infestans isolates.</title>
        <authorList>
            <person name="Prokchorchik M."/>
            <person name="Lee Y."/>
            <person name="Seo J."/>
            <person name="Cho J.-H."/>
            <person name="Park Y.-E."/>
            <person name="Jang D.-C."/>
            <person name="Im J.-S."/>
            <person name="Choi J.-G."/>
            <person name="Park H.-J."/>
            <person name="Lee G.-B."/>
            <person name="Lee Y.-G."/>
            <person name="Hong S.-Y."/>
            <person name="Cho K."/>
            <person name="Sohn K.H."/>
        </authorList>
    </citation>
    <scope>NUCLEOTIDE SEQUENCE</scope>
    <source>
        <strain evidence="6">KR_1_A1</strain>
        <strain evidence="7">KR_2_A2</strain>
    </source>
</reference>
<dbReference type="AlphaFoldDB" id="A0A833SUQ0"/>
<proteinExistence type="inferred from homology"/>
<sequence length="67" mass="7160">MRLAYILFAAAATVTTLASGKVAAAASGRPSDNLAISSPDAVVSKKRFLRFYDDKIRGDESEPEERG</sequence>
<dbReference type="EMBL" id="JAACNO010001217">
    <property type="protein sequence ID" value="KAF4142053.1"/>
    <property type="molecule type" value="Genomic_DNA"/>
</dbReference>
<dbReference type="Pfam" id="PF16810">
    <property type="entry name" value="RXLR"/>
    <property type="match status" value="1"/>
</dbReference>
<comment type="similarity">
    <text evidence="2 5">Belongs to the RxLR effector family.</text>
</comment>
<protein>
    <recommendedName>
        <fullName evidence="5">RxLR effector protein</fullName>
    </recommendedName>
</protein>
<evidence type="ECO:0000313" key="8">
    <source>
        <dbReference type="Proteomes" id="UP000602510"/>
    </source>
</evidence>
<keyword evidence="3 5" id="KW-0964">Secreted</keyword>
<name>A0A833SUQ0_PHYIN</name>
<evidence type="ECO:0000256" key="1">
    <source>
        <dbReference type="ARBA" id="ARBA00004613"/>
    </source>
</evidence>
<evidence type="ECO:0000313" key="6">
    <source>
        <dbReference type="EMBL" id="KAF4039008.1"/>
    </source>
</evidence>
<keyword evidence="4 5" id="KW-0732">Signal</keyword>
<dbReference type="Proteomes" id="UP000704712">
    <property type="component" value="Unassembled WGS sequence"/>
</dbReference>
<evidence type="ECO:0000256" key="2">
    <source>
        <dbReference type="ARBA" id="ARBA00010400"/>
    </source>
</evidence>
<dbReference type="InterPro" id="IPR031825">
    <property type="entry name" value="RXLR"/>
</dbReference>
<accession>A0A833SUQ0</accession>
<feature type="chain" id="PRO_5033092809" description="RxLR effector protein" evidence="5">
    <location>
        <begin position="19"/>
        <end position="67"/>
    </location>
</feature>
<comment type="caution">
    <text evidence="6">The sequence shown here is derived from an EMBL/GenBank/DDBJ whole genome shotgun (WGS) entry which is preliminary data.</text>
</comment>
<dbReference type="Proteomes" id="UP000602510">
    <property type="component" value="Unassembled WGS sequence"/>
</dbReference>
<evidence type="ECO:0000256" key="4">
    <source>
        <dbReference type="ARBA" id="ARBA00022729"/>
    </source>
</evidence>
<keyword evidence="8" id="KW-1185">Reference proteome</keyword>
<gene>
    <name evidence="6" type="ORF">GN244_ATG08999</name>
    <name evidence="7" type="ORF">GN958_ATG08753</name>
</gene>
<comment type="domain">
    <text evidence="5">The RxLR-dEER motif acts to carry the protein into the host cell cytoplasm through binding to cell surface phosphatidylinositol-3-phosphate.</text>
</comment>